<feature type="compositionally biased region" description="Low complexity" evidence="2">
    <location>
        <begin position="31"/>
        <end position="46"/>
    </location>
</feature>
<evidence type="ECO:0000313" key="5">
    <source>
        <dbReference type="Proteomes" id="UP000663760"/>
    </source>
</evidence>
<dbReference type="Gene3D" id="1.10.10.60">
    <property type="entry name" value="Homeodomain-like"/>
    <property type="match status" value="1"/>
</dbReference>
<dbReference type="AlphaFoldDB" id="A0A7I8LF82"/>
<dbReference type="InterPro" id="IPR044822">
    <property type="entry name" value="Myb_DNA-bind_4"/>
</dbReference>
<keyword evidence="1" id="KW-0175">Coiled coil</keyword>
<evidence type="ECO:0000313" key="4">
    <source>
        <dbReference type="EMBL" id="CAA7407945.1"/>
    </source>
</evidence>
<evidence type="ECO:0000256" key="2">
    <source>
        <dbReference type="SAM" id="MobiDB-lite"/>
    </source>
</evidence>
<evidence type="ECO:0000259" key="3">
    <source>
        <dbReference type="Pfam" id="PF13837"/>
    </source>
</evidence>
<accession>A0A7I8LF82</accession>
<evidence type="ECO:0000256" key="1">
    <source>
        <dbReference type="SAM" id="Coils"/>
    </source>
</evidence>
<feature type="coiled-coil region" evidence="1">
    <location>
        <begin position="351"/>
        <end position="417"/>
    </location>
</feature>
<dbReference type="Pfam" id="PF13837">
    <property type="entry name" value="Myb_DNA-bind_4"/>
    <property type="match status" value="1"/>
</dbReference>
<name>A0A7I8LF82_SPIIN</name>
<feature type="region of interest" description="Disordered" evidence="2">
    <location>
        <begin position="270"/>
        <end position="312"/>
    </location>
</feature>
<sequence>MDSSMMGAGLLPAPSAGVLDLDPQVHHHHQQQQQPQQHHYQHHQLQAMALSAEHHPQGILDPSSDSPSLIGTAQKGKGVSPSSGSLCNHHHLFQNGSDEEEERSLTNEDNGAEDLLGKSKKGLPWQRMKWTDEMVRLLISVVACVEEDGAPESGDALGKRKHGSGAAVAPGGVLQKKGKWKTVSKMMLEKGCYVSPQQCEDKFNDLNKRYKRLNEILGRGTTCQVVENPALLDSMPHVPPKAKEDVRKILSSKHLFYREMCAYHNGQRLPHSHDLSSSQGGGCAQQHAASSRYPGEEDAGSEEEDYEEDGDVEERNAELFGRSSDSFQVEIDGVFTDGTKSIWEQRDWIRKRTLQLQEERMKIQMKAFELEKRRFKWQRFCSKKDRELERMKLENDRMSLENQRMSLQVKQREAELEFNRPAEPIDSSGFGFIRE</sequence>
<organism evidence="4 5">
    <name type="scientific">Spirodela intermedia</name>
    <name type="common">Intermediate duckweed</name>
    <dbReference type="NCBI Taxonomy" id="51605"/>
    <lineage>
        <taxon>Eukaryota</taxon>
        <taxon>Viridiplantae</taxon>
        <taxon>Streptophyta</taxon>
        <taxon>Embryophyta</taxon>
        <taxon>Tracheophyta</taxon>
        <taxon>Spermatophyta</taxon>
        <taxon>Magnoliopsida</taxon>
        <taxon>Liliopsida</taxon>
        <taxon>Araceae</taxon>
        <taxon>Lemnoideae</taxon>
        <taxon>Spirodela</taxon>
    </lineage>
</organism>
<gene>
    <name evidence="4" type="ORF">SI8410_14018623</name>
</gene>
<dbReference type="PANTHER" id="PTHR46327">
    <property type="entry name" value="F16F4.11 PROTEIN-RELATED"/>
    <property type="match status" value="1"/>
</dbReference>
<keyword evidence="5" id="KW-1185">Reference proteome</keyword>
<reference evidence="4" key="1">
    <citation type="submission" date="2020-02" db="EMBL/GenBank/DDBJ databases">
        <authorList>
            <person name="Scholz U."/>
            <person name="Mascher M."/>
            <person name="Fiebig A."/>
        </authorList>
    </citation>
    <scope>NUCLEOTIDE SEQUENCE</scope>
</reference>
<feature type="region of interest" description="Disordered" evidence="2">
    <location>
        <begin position="1"/>
        <end position="115"/>
    </location>
</feature>
<dbReference type="PANTHER" id="PTHR46327:SF9">
    <property type="entry name" value="MYB_SANT-LIKE DNA-BINDING DOMAIN-CONTAINING PROTEIN"/>
    <property type="match status" value="1"/>
</dbReference>
<dbReference type="Proteomes" id="UP000663760">
    <property type="component" value="Chromosome 14"/>
</dbReference>
<protein>
    <recommendedName>
        <fullName evidence="3">Myb/SANT-like DNA-binding domain-containing protein</fullName>
    </recommendedName>
</protein>
<feature type="domain" description="Myb/SANT-like DNA-binding" evidence="3">
    <location>
        <begin position="127"/>
        <end position="227"/>
    </location>
</feature>
<dbReference type="EMBL" id="LR746277">
    <property type="protein sequence ID" value="CAA7407945.1"/>
    <property type="molecule type" value="Genomic_DNA"/>
</dbReference>
<proteinExistence type="predicted"/>
<dbReference type="OrthoDB" id="784295at2759"/>
<feature type="compositionally biased region" description="Acidic residues" evidence="2">
    <location>
        <begin position="296"/>
        <end position="312"/>
    </location>
</feature>